<dbReference type="PANTHER" id="PTHR43439:SF2">
    <property type="entry name" value="ENZYME, PUTATIVE (JCVI)-RELATED"/>
    <property type="match status" value="1"/>
</dbReference>
<evidence type="ECO:0000259" key="3">
    <source>
        <dbReference type="PROSITE" id="PS50075"/>
    </source>
</evidence>
<dbReference type="PROSITE" id="PS50075">
    <property type="entry name" value="CARRIER"/>
    <property type="match status" value="1"/>
</dbReference>
<dbReference type="EMBL" id="KV748923">
    <property type="protein sequence ID" value="OCL12111.1"/>
    <property type="molecule type" value="Genomic_DNA"/>
</dbReference>
<evidence type="ECO:0000313" key="4">
    <source>
        <dbReference type="EMBL" id="OCL12111.1"/>
    </source>
</evidence>
<dbReference type="InterPro" id="IPR009081">
    <property type="entry name" value="PP-bd_ACP"/>
</dbReference>
<dbReference type="Pfam" id="PF23562">
    <property type="entry name" value="AMP-binding_C_3"/>
    <property type="match status" value="1"/>
</dbReference>
<proteinExistence type="predicted"/>
<evidence type="ECO:0000256" key="1">
    <source>
        <dbReference type="ARBA" id="ARBA00022450"/>
    </source>
</evidence>
<dbReference type="InterPro" id="IPR036736">
    <property type="entry name" value="ACP-like_sf"/>
</dbReference>
<organism evidence="4 5">
    <name type="scientific">Glonium stellatum</name>
    <dbReference type="NCBI Taxonomy" id="574774"/>
    <lineage>
        <taxon>Eukaryota</taxon>
        <taxon>Fungi</taxon>
        <taxon>Dikarya</taxon>
        <taxon>Ascomycota</taxon>
        <taxon>Pezizomycotina</taxon>
        <taxon>Dothideomycetes</taxon>
        <taxon>Pleosporomycetidae</taxon>
        <taxon>Gloniales</taxon>
        <taxon>Gloniaceae</taxon>
        <taxon>Glonium</taxon>
    </lineage>
</organism>
<accession>A0A8E2F7Y0</accession>
<dbReference type="SUPFAM" id="SSF56801">
    <property type="entry name" value="Acetyl-CoA synthetase-like"/>
    <property type="match status" value="1"/>
</dbReference>
<protein>
    <submittedName>
        <fullName evidence="4">Acetyl-CoA synthetase-like protein</fullName>
    </submittedName>
</protein>
<keyword evidence="2" id="KW-0597">Phosphoprotein</keyword>
<dbReference type="Pfam" id="PF07993">
    <property type="entry name" value="NAD_binding_4"/>
    <property type="match status" value="1"/>
</dbReference>
<dbReference type="InterPro" id="IPR020845">
    <property type="entry name" value="AMP-binding_CS"/>
</dbReference>
<dbReference type="InterPro" id="IPR036291">
    <property type="entry name" value="NAD(P)-bd_dom_sf"/>
</dbReference>
<dbReference type="InterPro" id="IPR042099">
    <property type="entry name" value="ANL_N_sf"/>
</dbReference>
<evidence type="ECO:0000256" key="2">
    <source>
        <dbReference type="ARBA" id="ARBA00022553"/>
    </source>
</evidence>
<dbReference type="PANTHER" id="PTHR43439">
    <property type="entry name" value="PHENYLACETATE-COENZYME A LIGASE"/>
    <property type="match status" value="1"/>
</dbReference>
<dbReference type="AlphaFoldDB" id="A0A8E2F7Y0"/>
<keyword evidence="5" id="KW-1185">Reference proteome</keyword>
<dbReference type="Gene3D" id="3.40.50.720">
    <property type="entry name" value="NAD(P)-binding Rossmann-like Domain"/>
    <property type="match status" value="1"/>
</dbReference>
<sequence length="1059" mass="117606">MHALQPSPSHGGMVLPRVVEELAANQPERTWVTVPKDANLTSGWRDITFKELDVAVNSTCRWIESTIGISSDRETLSYMGSNDVRYVVVLLAAMKTGYKIMLPSLRNSEEGHLSLLEHTQCRKFISTKEIKPQVESFKHSRKDLVIYEIPEYEHIIDSNANTSRYFGHYSEAEDDQVIVLHTSGSTGLPKPIYITNGGLATIGVLKVMPAPQGHINAHDVLLSSDQPLFTMLPFFHAMGLISVLRSIFCCGPLILPPAGRPMNADLVMECIKQTKPWGGFFAPSMLEELSSTQQGIEVLQIMQYIFYGGAPLAREAGNKISQITNLVVMIGSTEAGLIPNMMPSSKEDWDYFEWSLESGVEMEPASDGLCEMVVKRLPNRKYQGIFHTFPNIKEWRTKDLYERHPSKPTLWRYKGRKDDVIVLSNGEKFNPVGLEKAIEGHPLVRGALVVGQGRFQVGLLVEPKWDALFNRDNPTDILERIWPHIEEANKESPAYGRVWKSKIAIAKREKPFVRAPKGSIIRRQTVQLYEKEIDALYSNEGFQDELGSLTEDADLPTVKVFLRRVFSLTLPSFKDDRSDDTDIFALGADSLQVLALSSALSHAVQSAKGTRPAAITPRLIYANPTVEKLAKELKQSVLCGSGQSDDSATISAEQEMAEIVKKYTDDLPEASENPLPAPQDKHTVILTGSTGSLGNYILEVLISNPRISHIYCLNRSDNASTRQEQSFLDRGATPDFTNTTFWRADLGSERLGLSPAQFQTLQSSATAIVHNAWAVDFNQALASYEPTHIRSIRRLVDLSASSPRRPHIAFVSSIASVGAWATAHAGLVPERFFPDDAIALPQGYARSKHVAARILAAAAQRAGVRATVIRAGQLAGPRDGRAVWNLREWLPSLVVSSRAMGVLPRTLGNMDQVDWVPVDVAARVVVDVVMARVGGETGKEEVAREPFDVFHVVNPRVVTWRELVPAIRRWFGEDKVGVVDFGTWLERLRQTPLTPEEVARKPGVKLLDFYAGLVEGKGLPRLATTRTVQVSDALRELEPVNGGLIEAWLRRWEDPEAKM</sequence>
<keyword evidence="1" id="KW-0596">Phosphopantetheine</keyword>
<dbReference type="Gene3D" id="1.10.1200.10">
    <property type="entry name" value="ACP-like"/>
    <property type="match status" value="1"/>
</dbReference>
<evidence type="ECO:0000313" key="5">
    <source>
        <dbReference type="Proteomes" id="UP000250140"/>
    </source>
</evidence>
<dbReference type="InterPro" id="IPR000873">
    <property type="entry name" value="AMP-dep_synth/lig_dom"/>
</dbReference>
<dbReference type="SUPFAM" id="SSF51735">
    <property type="entry name" value="NAD(P)-binding Rossmann-fold domains"/>
    <property type="match status" value="1"/>
</dbReference>
<feature type="domain" description="Carrier" evidence="3">
    <location>
        <begin position="552"/>
        <end position="637"/>
    </location>
</feature>
<name>A0A8E2F7Y0_9PEZI</name>
<dbReference type="Gene3D" id="3.40.50.12780">
    <property type="entry name" value="N-terminal domain of ligase-like"/>
    <property type="match status" value="1"/>
</dbReference>
<dbReference type="PROSITE" id="PS00012">
    <property type="entry name" value="PHOSPHOPANTETHEINE"/>
    <property type="match status" value="1"/>
</dbReference>
<dbReference type="InterPro" id="IPR013120">
    <property type="entry name" value="FAR_NAD-bd"/>
</dbReference>
<dbReference type="Proteomes" id="UP000250140">
    <property type="component" value="Unassembled WGS sequence"/>
</dbReference>
<dbReference type="OrthoDB" id="429813at2759"/>
<dbReference type="InterPro" id="IPR006162">
    <property type="entry name" value="Ppantetheine_attach_site"/>
</dbReference>
<dbReference type="InterPro" id="IPR051414">
    <property type="entry name" value="Adenylate-forming_Reductase"/>
</dbReference>
<gene>
    <name evidence="4" type="ORF">AOQ84DRAFT_164819</name>
</gene>
<dbReference type="Pfam" id="PF00550">
    <property type="entry name" value="PP-binding"/>
    <property type="match status" value="1"/>
</dbReference>
<dbReference type="Pfam" id="PF00501">
    <property type="entry name" value="AMP-binding"/>
    <property type="match status" value="1"/>
</dbReference>
<dbReference type="PROSITE" id="PS00455">
    <property type="entry name" value="AMP_BINDING"/>
    <property type="match status" value="1"/>
</dbReference>
<reference evidence="4 5" key="1">
    <citation type="journal article" date="2016" name="Nat. Commun.">
        <title>Ectomycorrhizal ecology is imprinted in the genome of the dominant symbiotic fungus Cenococcum geophilum.</title>
        <authorList>
            <consortium name="DOE Joint Genome Institute"/>
            <person name="Peter M."/>
            <person name="Kohler A."/>
            <person name="Ohm R.A."/>
            <person name="Kuo A."/>
            <person name="Krutzmann J."/>
            <person name="Morin E."/>
            <person name="Arend M."/>
            <person name="Barry K.W."/>
            <person name="Binder M."/>
            <person name="Choi C."/>
            <person name="Clum A."/>
            <person name="Copeland A."/>
            <person name="Grisel N."/>
            <person name="Haridas S."/>
            <person name="Kipfer T."/>
            <person name="LaButti K."/>
            <person name="Lindquist E."/>
            <person name="Lipzen A."/>
            <person name="Maire R."/>
            <person name="Meier B."/>
            <person name="Mihaltcheva S."/>
            <person name="Molinier V."/>
            <person name="Murat C."/>
            <person name="Poggeler S."/>
            <person name="Quandt C.A."/>
            <person name="Sperisen C."/>
            <person name="Tritt A."/>
            <person name="Tisserant E."/>
            <person name="Crous P.W."/>
            <person name="Henrissat B."/>
            <person name="Nehls U."/>
            <person name="Egli S."/>
            <person name="Spatafora J.W."/>
            <person name="Grigoriev I.V."/>
            <person name="Martin F.M."/>
        </authorList>
    </citation>
    <scope>NUCLEOTIDE SEQUENCE [LARGE SCALE GENOMIC DNA]</scope>
    <source>
        <strain evidence="4 5">CBS 207.34</strain>
    </source>
</reference>